<proteinExistence type="predicted"/>
<sequence length="270" mass="29548">MCEFKDEINEDPNPFSTVPPPSGPSGPSGPTEPSGSPDSIVVSSAPPTRQSDKVAPRPTLGNPRKHKRATVAEETEEFENSPSAKRIQTDQSHVPTPAETPFDNSAPVEKPLSEHESSPSLESWSPEPQPSLPPPIIPNPLPQRSSEGPEPVPDQSTPSQGNPNQGFPSPPSWPSEHVSSGVANLRQNGTDLLRALDQSHENNRDRLIQLVLSRLRDEQSCSAGGLCLHRSKPKRVPYLTHERYWIKINWSQVTVGERAGQPPQFYHLSC</sequence>
<comment type="caution">
    <text evidence="2">The sequence shown here is derived from an EMBL/GenBank/DDBJ whole genome shotgun (WGS) entry which is preliminary data.</text>
</comment>
<gene>
    <name evidence="2" type="ORF">FANTH_7244</name>
</gene>
<feature type="compositionally biased region" description="Pro residues" evidence="1">
    <location>
        <begin position="127"/>
        <end position="141"/>
    </location>
</feature>
<evidence type="ECO:0000256" key="1">
    <source>
        <dbReference type="SAM" id="MobiDB-lite"/>
    </source>
</evidence>
<keyword evidence="3" id="KW-1185">Reference proteome</keyword>
<feature type="compositionally biased region" description="Polar residues" evidence="1">
    <location>
        <begin position="154"/>
        <end position="167"/>
    </location>
</feature>
<feature type="compositionally biased region" description="Low complexity" evidence="1">
    <location>
        <begin position="28"/>
        <end position="39"/>
    </location>
</feature>
<dbReference type="Proteomes" id="UP000573603">
    <property type="component" value="Unassembled WGS sequence"/>
</dbReference>
<protein>
    <submittedName>
        <fullName evidence="2">Uncharacterized protein</fullName>
    </submittedName>
</protein>
<accession>A0A8H4ZF40</accession>
<dbReference type="EMBL" id="JABEVY010000160">
    <property type="protein sequence ID" value="KAF5245608.1"/>
    <property type="molecule type" value="Genomic_DNA"/>
</dbReference>
<name>A0A8H4ZF40_9HYPO</name>
<organism evidence="2 3">
    <name type="scientific">Fusarium anthophilum</name>
    <dbReference type="NCBI Taxonomy" id="48485"/>
    <lineage>
        <taxon>Eukaryota</taxon>
        <taxon>Fungi</taxon>
        <taxon>Dikarya</taxon>
        <taxon>Ascomycota</taxon>
        <taxon>Pezizomycotina</taxon>
        <taxon>Sordariomycetes</taxon>
        <taxon>Hypocreomycetidae</taxon>
        <taxon>Hypocreales</taxon>
        <taxon>Nectriaceae</taxon>
        <taxon>Fusarium</taxon>
        <taxon>Fusarium fujikuroi species complex</taxon>
    </lineage>
</organism>
<evidence type="ECO:0000313" key="3">
    <source>
        <dbReference type="Proteomes" id="UP000573603"/>
    </source>
</evidence>
<dbReference type="AlphaFoldDB" id="A0A8H4ZF40"/>
<evidence type="ECO:0000313" key="2">
    <source>
        <dbReference type="EMBL" id="KAF5245608.1"/>
    </source>
</evidence>
<feature type="region of interest" description="Disordered" evidence="1">
    <location>
        <begin position="1"/>
        <end position="180"/>
    </location>
</feature>
<reference evidence="2 3" key="1">
    <citation type="journal article" date="2020" name="BMC Genomics">
        <title>Correction to: Identification and distribution of gene clusters required for synthesis of sphingolipid metabolism inhibitors in diverse species of the filamentous fungus Fusarium.</title>
        <authorList>
            <person name="Kim H.S."/>
            <person name="Lohmar J.M."/>
            <person name="Busman M."/>
            <person name="Brown D.W."/>
            <person name="Naumann T.A."/>
            <person name="Divon H.H."/>
            <person name="Lysoe E."/>
            <person name="Uhlig S."/>
            <person name="Proctor R.H."/>
        </authorList>
    </citation>
    <scope>NUCLEOTIDE SEQUENCE [LARGE SCALE GENOMIC DNA]</scope>
    <source>
        <strain evidence="2 3">NRRL 25214</strain>
    </source>
</reference>